<keyword evidence="1" id="KW-0812">Transmembrane</keyword>
<dbReference type="AlphaFoldDB" id="A0AAE0JQ56"/>
<protein>
    <submittedName>
        <fullName evidence="2">Uncharacterized protein</fullName>
    </submittedName>
</protein>
<dbReference type="GeneID" id="87861206"/>
<name>A0AAE0JQ56_9PEZI</name>
<sequence>MAKSYQAPNNSWMDTWIPAIFGSAPGRLFEIPPKRKPLEHVYGLNTDSITEYTSINCDAGDDKSARFKTSNNNQTQPEPRRISWHSQTSETMIKLKVPRDSIPSAFTWKPPGEVAVTKNQNRKHMDKLSDHDTNDTILLTQIWEIQNTLQYTRKTGTQVTREKKNSHKVSLNTRRLDKLRAWNVTFEGRQRLRRKARSKTATRSLEEYLKKMGTPLKYNSGDTVQSKAQWPGRIAKIWKLFIYFVGFAIILASCVGISIVICKPLFLQGHSQRDSVFSDVTNYGETASDGKACLNNSPCLNNPQYLDTPQRLRKTRLGLGPGGGNHF</sequence>
<accession>A0AAE0JQ56</accession>
<dbReference type="Proteomes" id="UP001278500">
    <property type="component" value="Unassembled WGS sequence"/>
</dbReference>
<evidence type="ECO:0000313" key="2">
    <source>
        <dbReference type="EMBL" id="KAK3355739.1"/>
    </source>
</evidence>
<evidence type="ECO:0000256" key="1">
    <source>
        <dbReference type="SAM" id="Phobius"/>
    </source>
</evidence>
<reference evidence="2" key="2">
    <citation type="submission" date="2023-06" db="EMBL/GenBank/DDBJ databases">
        <authorList>
            <consortium name="Lawrence Berkeley National Laboratory"/>
            <person name="Haridas S."/>
            <person name="Hensen N."/>
            <person name="Bonometti L."/>
            <person name="Westerberg I."/>
            <person name="Brannstrom I.O."/>
            <person name="Guillou S."/>
            <person name="Cros-Aarteil S."/>
            <person name="Calhoun S."/>
            <person name="Kuo A."/>
            <person name="Mondo S."/>
            <person name="Pangilinan J."/>
            <person name="Riley R."/>
            <person name="Labutti K."/>
            <person name="Andreopoulos B."/>
            <person name="Lipzen A."/>
            <person name="Chen C."/>
            <person name="Yanf M."/>
            <person name="Daum C."/>
            <person name="Ng V."/>
            <person name="Clum A."/>
            <person name="Steindorff A."/>
            <person name="Ohm R."/>
            <person name="Martin F."/>
            <person name="Silar P."/>
            <person name="Natvig D."/>
            <person name="Lalanne C."/>
            <person name="Gautier V."/>
            <person name="Ament-Velasquez S.L."/>
            <person name="Kruys A."/>
            <person name="Hutchinson M.I."/>
            <person name="Powell A.J."/>
            <person name="Barry K."/>
            <person name="Miller A.N."/>
            <person name="Grigoriev I.V."/>
            <person name="Debuchy R."/>
            <person name="Gladieux P."/>
            <person name="Thoren M.H."/>
            <person name="Johannesson H."/>
        </authorList>
    </citation>
    <scope>NUCLEOTIDE SEQUENCE</scope>
    <source>
        <strain evidence="2">CBS 560.94</strain>
    </source>
</reference>
<organism evidence="2 3">
    <name type="scientific">Neurospora tetraspora</name>
    <dbReference type="NCBI Taxonomy" id="94610"/>
    <lineage>
        <taxon>Eukaryota</taxon>
        <taxon>Fungi</taxon>
        <taxon>Dikarya</taxon>
        <taxon>Ascomycota</taxon>
        <taxon>Pezizomycotina</taxon>
        <taxon>Sordariomycetes</taxon>
        <taxon>Sordariomycetidae</taxon>
        <taxon>Sordariales</taxon>
        <taxon>Sordariaceae</taxon>
        <taxon>Neurospora</taxon>
    </lineage>
</organism>
<dbReference type="RefSeq" id="XP_062687117.1">
    <property type="nucleotide sequence ID" value="XM_062824052.1"/>
</dbReference>
<keyword evidence="1" id="KW-1133">Transmembrane helix</keyword>
<evidence type="ECO:0000313" key="3">
    <source>
        <dbReference type="Proteomes" id="UP001278500"/>
    </source>
</evidence>
<keyword evidence="3" id="KW-1185">Reference proteome</keyword>
<gene>
    <name evidence="2" type="ORF">B0H65DRAFT_416744</name>
</gene>
<keyword evidence="1" id="KW-0472">Membrane</keyword>
<dbReference type="EMBL" id="JAUEPP010000001">
    <property type="protein sequence ID" value="KAK3355739.1"/>
    <property type="molecule type" value="Genomic_DNA"/>
</dbReference>
<proteinExistence type="predicted"/>
<reference evidence="2" key="1">
    <citation type="journal article" date="2023" name="Mol. Phylogenet. Evol.">
        <title>Genome-scale phylogeny and comparative genomics of the fungal order Sordariales.</title>
        <authorList>
            <person name="Hensen N."/>
            <person name="Bonometti L."/>
            <person name="Westerberg I."/>
            <person name="Brannstrom I.O."/>
            <person name="Guillou S."/>
            <person name="Cros-Aarteil S."/>
            <person name="Calhoun S."/>
            <person name="Haridas S."/>
            <person name="Kuo A."/>
            <person name="Mondo S."/>
            <person name="Pangilinan J."/>
            <person name="Riley R."/>
            <person name="LaButti K."/>
            <person name="Andreopoulos B."/>
            <person name="Lipzen A."/>
            <person name="Chen C."/>
            <person name="Yan M."/>
            <person name="Daum C."/>
            <person name="Ng V."/>
            <person name="Clum A."/>
            <person name="Steindorff A."/>
            <person name="Ohm R.A."/>
            <person name="Martin F."/>
            <person name="Silar P."/>
            <person name="Natvig D.O."/>
            <person name="Lalanne C."/>
            <person name="Gautier V."/>
            <person name="Ament-Velasquez S.L."/>
            <person name="Kruys A."/>
            <person name="Hutchinson M.I."/>
            <person name="Powell A.J."/>
            <person name="Barry K."/>
            <person name="Miller A.N."/>
            <person name="Grigoriev I.V."/>
            <person name="Debuchy R."/>
            <person name="Gladieux P."/>
            <person name="Hiltunen Thoren M."/>
            <person name="Johannesson H."/>
        </authorList>
    </citation>
    <scope>NUCLEOTIDE SEQUENCE</scope>
    <source>
        <strain evidence="2">CBS 560.94</strain>
    </source>
</reference>
<comment type="caution">
    <text evidence="2">The sequence shown here is derived from an EMBL/GenBank/DDBJ whole genome shotgun (WGS) entry which is preliminary data.</text>
</comment>
<feature type="transmembrane region" description="Helical" evidence="1">
    <location>
        <begin position="240"/>
        <end position="261"/>
    </location>
</feature>